<organism evidence="2">
    <name type="scientific">Ananas comosus var. bracteatus</name>
    <name type="common">red pineapple</name>
    <dbReference type="NCBI Taxonomy" id="296719"/>
    <lineage>
        <taxon>Eukaryota</taxon>
        <taxon>Viridiplantae</taxon>
        <taxon>Streptophyta</taxon>
        <taxon>Embryophyta</taxon>
        <taxon>Tracheophyta</taxon>
        <taxon>Spermatophyta</taxon>
        <taxon>Magnoliopsida</taxon>
        <taxon>Liliopsida</taxon>
        <taxon>Poales</taxon>
        <taxon>Bromeliaceae</taxon>
        <taxon>Bromelioideae</taxon>
        <taxon>Ananas</taxon>
    </lineage>
</organism>
<evidence type="ECO:0000256" key="1">
    <source>
        <dbReference type="SAM" id="MobiDB-lite"/>
    </source>
</evidence>
<feature type="compositionally biased region" description="Low complexity" evidence="1">
    <location>
        <begin position="64"/>
        <end position="73"/>
    </location>
</feature>
<evidence type="ECO:0000313" key="2">
    <source>
        <dbReference type="EMBL" id="CAD1845629.1"/>
    </source>
</evidence>
<feature type="compositionally biased region" description="Basic and acidic residues" evidence="1">
    <location>
        <begin position="26"/>
        <end position="37"/>
    </location>
</feature>
<dbReference type="AlphaFoldDB" id="A0A6V7QR32"/>
<proteinExistence type="predicted"/>
<feature type="region of interest" description="Disordered" evidence="1">
    <location>
        <begin position="1"/>
        <end position="86"/>
    </location>
</feature>
<name>A0A6V7QR32_ANACO</name>
<protein>
    <submittedName>
        <fullName evidence="2">Uncharacterized protein</fullName>
    </submittedName>
</protein>
<dbReference type="EMBL" id="CAJEUB010000004">
    <property type="protein sequence ID" value="CAD1845629.1"/>
    <property type="molecule type" value="Genomic_DNA"/>
</dbReference>
<accession>A0A6V7QR32</accession>
<feature type="compositionally biased region" description="Acidic residues" evidence="1">
    <location>
        <begin position="52"/>
        <end position="63"/>
    </location>
</feature>
<reference evidence="2" key="1">
    <citation type="submission" date="2020-07" db="EMBL/GenBank/DDBJ databases">
        <authorList>
            <person name="Lin J."/>
        </authorList>
    </citation>
    <scope>NUCLEOTIDE SEQUENCE</scope>
</reference>
<feature type="region of interest" description="Disordered" evidence="1">
    <location>
        <begin position="138"/>
        <end position="168"/>
    </location>
</feature>
<sequence length="193" mass="20337">MDERTRPHKSPTPPQSALDQTHSQQHRIEGNGSREQEEREEGEGGGVPGEEGGGDEGEEEEEAAAAAAAARGGSNTAAIEEEEEKGCVFEASAVEDTCRPRGVFEFPWDDHCGEALDGSDLQDVFFSSLVDGRSAAIGVPGDRLSPPTTSPIALPDEASQPSDADGDADGVDCIWSTVLREPLAVVCTRGFRA</sequence>
<gene>
    <name evidence="2" type="ORF">CB5_LOCUS28840</name>
</gene>